<dbReference type="EMBL" id="AYKW01000014">
    <property type="protein sequence ID" value="PIL30447.1"/>
    <property type="molecule type" value="Genomic_DNA"/>
</dbReference>
<gene>
    <name evidence="1" type="ORF">GSI_07146</name>
</gene>
<protein>
    <submittedName>
        <fullName evidence="1">Uncharacterized protein</fullName>
    </submittedName>
</protein>
<evidence type="ECO:0000313" key="1">
    <source>
        <dbReference type="EMBL" id="PIL30447.1"/>
    </source>
</evidence>
<comment type="caution">
    <text evidence="1">The sequence shown here is derived from an EMBL/GenBank/DDBJ whole genome shotgun (WGS) entry which is preliminary data.</text>
</comment>
<dbReference type="AlphaFoldDB" id="A0A2G8S9L4"/>
<sequence length="252" mass="29048">MLRCHLQAFHKPRYIKWYNSNDFISKLPNDIKLQKENIEKKGWQTMLDPHMKEKEQVIPYLDELFNEVACHWLIATDQLLQALQHPSFKEIIDVVAHTTKGIKIDNLRSTCERILREFKCNVTTLSKRLNSTAVKGKINLTCNTWQAENTDSYFAVTSHWVKEAQACDSGTHMEWTVKSSLFGFISTQAFIKAYSKSGYYNPAYPDDELVAVSSKQRDVIGLVHVITVKTRSSSMCKQLFLDLQAKKDTKPL</sequence>
<reference evidence="1 2" key="1">
    <citation type="journal article" date="2015" name="Sci. Rep.">
        <title>Chromosome-level genome map provides insights into diverse defense mechanisms in the medicinal fungus Ganoderma sinense.</title>
        <authorList>
            <person name="Zhu Y."/>
            <person name="Xu J."/>
            <person name="Sun C."/>
            <person name="Zhou S."/>
            <person name="Xu H."/>
            <person name="Nelson D.R."/>
            <person name="Qian J."/>
            <person name="Song J."/>
            <person name="Luo H."/>
            <person name="Xiang L."/>
            <person name="Li Y."/>
            <person name="Xu Z."/>
            <person name="Ji A."/>
            <person name="Wang L."/>
            <person name="Lu S."/>
            <person name="Hayward A."/>
            <person name="Sun W."/>
            <person name="Li X."/>
            <person name="Schwartz D.C."/>
            <person name="Wang Y."/>
            <person name="Chen S."/>
        </authorList>
    </citation>
    <scope>NUCLEOTIDE SEQUENCE [LARGE SCALE GENOMIC DNA]</scope>
    <source>
        <strain evidence="1 2">ZZ0214-1</strain>
    </source>
</reference>
<dbReference type="Proteomes" id="UP000230002">
    <property type="component" value="Unassembled WGS sequence"/>
</dbReference>
<dbReference type="OrthoDB" id="2802474at2759"/>
<evidence type="ECO:0000313" key="2">
    <source>
        <dbReference type="Proteomes" id="UP000230002"/>
    </source>
</evidence>
<organism evidence="1 2">
    <name type="scientific">Ganoderma sinense ZZ0214-1</name>
    <dbReference type="NCBI Taxonomy" id="1077348"/>
    <lineage>
        <taxon>Eukaryota</taxon>
        <taxon>Fungi</taxon>
        <taxon>Dikarya</taxon>
        <taxon>Basidiomycota</taxon>
        <taxon>Agaricomycotina</taxon>
        <taxon>Agaricomycetes</taxon>
        <taxon>Polyporales</taxon>
        <taxon>Polyporaceae</taxon>
        <taxon>Ganoderma</taxon>
    </lineage>
</organism>
<dbReference type="STRING" id="1077348.A0A2G8S9L4"/>
<keyword evidence="2" id="KW-1185">Reference proteome</keyword>
<accession>A0A2G8S9L4</accession>
<proteinExistence type="predicted"/>
<name>A0A2G8S9L4_9APHY</name>